<dbReference type="AlphaFoldDB" id="A0A0L6UNH0"/>
<dbReference type="Proteomes" id="UP000037035">
    <property type="component" value="Unassembled WGS sequence"/>
</dbReference>
<proteinExistence type="predicted"/>
<keyword evidence="1" id="KW-0812">Transmembrane</keyword>
<comment type="caution">
    <text evidence="2">The sequence shown here is derived from an EMBL/GenBank/DDBJ whole genome shotgun (WGS) entry which is preliminary data.</text>
</comment>
<keyword evidence="1" id="KW-0472">Membrane</keyword>
<keyword evidence="1" id="KW-1133">Transmembrane helix</keyword>
<organism evidence="2 3">
    <name type="scientific">Puccinia sorghi</name>
    <dbReference type="NCBI Taxonomy" id="27349"/>
    <lineage>
        <taxon>Eukaryota</taxon>
        <taxon>Fungi</taxon>
        <taxon>Dikarya</taxon>
        <taxon>Basidiomycota</taxon>
        <taxon>Pucciniomycotina</taxon>
        <taxon>Pucciniomycetes</taxon>
        <taxon>Pucciniales</taxon>
        <taxon>Pucciniaceae</taxon>
        <taxon>Puccinia</taxon>
    </lineage>
</organism>
<keyword evidence="3" id="KW-1185">Reference proteome</keyword>
<feature type="transmembrane region" description="Helical" evidence="1">
    <location>
        <begin position="126"/>
        <end position="143"/>
    </location>
</feature>
<evidence type="ECO:0000256" key="1">
    <source>
        <dbReference type="SAM" id="Phobius"/>
    </source>
</evidence>
<accession>A0A0L6UNH0</accession>
<evidence type="ECO:0000313" key="2">
    <source>
        <dbReference type="EMBL" id="KNZ50088.1"/>
    </source>
</evidence>
<evidence type="ECO:0000313" key="3">
    <source>
        <dbReference type="Proteomes" id="UP000037035"/>
    </source>
</evidence>
<dbReference type="VEuPathDB" id="FungiDB:VP01_4601g1"/>
<protein>
    <submittedName>
        <fullName evidence="2">Uncharacterized protein</fullName>
    </submittedName>
</protein>
<name>A0A0L6UNH0_9BASI</name>
<dbReference type="EMBL" id="LAVV01009726">
    <property type="protein sequence ID" value="KNZ50088.1"/>
    <property type="molecule type" value="Genomic_DNA"/>
</dbReference>
<reference evidence="2 3" key="1">
    <citation type="submission" date="2015-08" db="EMBL/GenBank/DDBJ databases">
        <title>Next Generation Sequencing and Analysis of the Genome of Puccinia sorghi L Schw, the Causal Agent of Maize Common Rust.</title>
        <authorList>
            <person name="Rochi L."/>
            <person name="Burguener G."/>
            <person name="Darino M."/>
            <person name="Turjanski A."/>
            <person name="Kreff E."/>
            <person name="Dieguez M.J."/>
            <person name="Sacco F."/>
        </authorList>
    </citation>
    <scope>NUCLEOTIDE SEQUENCE [LARGE SCALE GENOMIC DNA]</scope>
    <source>
        <strain evidence="2 3">RO10H11247</strain>
    </source>
</reference>
<sequence>MVQLIFETDIRFSCNQNVKFFKPNLWEHIIFFGFTSKNFYIGEYPSLTPIKNTPLLLLFWNCNAERDFVLQKDDPLFFIPTWCSATWAWTCANGMGLAADLGTWGQVLLGLNQALDQQAHSPEGRFFFLFFLLFLVFLNIFLVDRLKIMFVIDLNIEVNKKISGKLHCLSQDTHQNKINEKANVYCFMLVYPSRQGKALHLCHNPISIIVNQTNSNWKMISNLPGNNQEDYQYYLGHFQGQEGKWPDFHFHFFLISFFLFQILGEGYKDICNSFKKSVSWKSLCGKKNLWHHLDRCSSFFPKSLLLARNHSNKMRNPRLSLLHYSQNSRYKKKSAMQFLVRFLRCLSQAFVAQCCRKCRISTFTRAVSMALLSKCFYITFFNKLQAELRMKLVVTFVDFNLNNQPNTVKDHNENVLIHAQGLMFFLEIIITHISYVHHSMTFISFFFSDQIENNCE</sequence>
<gene>
    <name evidence="2" type="ORF">VP01_4601g1</name>
</gene>